<evidence type="ECO:0000256" key="9">
    <source>
        <dbReference type="ARBA" id="ARBA00022842"/>
    </source>
</evidence>
<comment type="similarity">
    <text evidence="2">Belongs to the TsaE family.</text>
</comment>
<evidence type="ECO:0000256" key="6">
    <source>
        <dbReference type="ARBA" id="ARBA00022723"/>
    </source>
</evidence>
<keyword evidence="4" id="KW-0963">Cytoplasm</keyword>
<dbReference type="Pfam" id="PF02367">
    <property type="entry name" value="TsaE"/>
    <property type="match status" value="1"/>
</dbReference>
<dbReference type="InterPro" id="IPR003442">
    <property type="entry name" value="T6A_TsaE"/>
</dbReference>
<evidence type="ECO:0000256" key="7">
    <source>
        <dbReference type="ARBA" id="ARBA00022741"/>
    </source>
</evidence>
<dbReference type="Proteomes" id="UP000504714">
    <property type="component" value="Unassembled WGS sequence"/>
</dbReference>
<dbReference type="GO" id="GO:0002949">
    <property type="term" value="P:tRNA threonylcarbamoyladenosine modification"/>
    <property type="evidence" value="ECO:0007669"/>
    <property type="project" value="InterPro"/>
</dbReference>
<evidence type="ECO:0000256" key="5">
    <source>
        <dbReference type="ARBA" id="ARBA00022694"/>
    </source>
</evidence>
<keyword evidence="9" id="KW-0460">Magnesium</keyword>
<evidence type="ECO:0000313" key="12">
    <source>
        <dbReference type="Proteomes" id="UP000504714"/>
    </source>
</evidence>
<reference evidence="11 12" key="1">
    <citation type="submission" date="2020-06" db="EMBL/GenBank/DDBJ databases">
        <title>The genome sequence of Candidatus Regiella insecticola strain Tut.</title>
        <authorList>
            <person name="Nikoh N."/>
            <person name="Tsuchida T."/>
            <person name="Koga R."/>
            <person name="Oshima K."/>
            <person name="Hattori M."/>
            <person name="Fukatsu T."/>
        </authorList>
    </citation>
    <scope>NUCLEOTIDE SEQUENCE [LARGE SCALE GENOMIC DNA]</scope>
    <source>
        <strain evidence="11 12">Tut</strain>
    </source>
</reference>
<dbReference type="InterPro" id="IPR027417">
    <property type="entry name" value="P-loop_NTPase"/>
</dbReference>
<evidence type="ECO:0000256" key="8">
    <source>
        <dbReference type="ARBA" id="ARBA00022840"/>
    </source>
</evidence>
<sequence>MIYRYYSMKKRVISLLDEAATAALGASMARACISASIVYLLGDLGTGKTTFSRGFLRALGYDGKVKSPTYTLVEPYILTPRRVYHFDLYRLADAEELEFIGIRDYFDQQAICLVEWPQRGAGILPKADVELYLSYHQQGRQAQLIARSDYGSEILDRLDRLDAQRYANDNL</sequence>
<dbReference type="EMBL" id="BLXO01000004">
    <property type="protein sequence ID" value="GFN46564.1"/>
    <property type="molecule type" value="Genomic_DNA"/>
</dbReference>
<dbReference type="PANTHER" id="PTHR33540:SF2">
    <property type="entry name" value="TRNA THREONYLCARBAMOYLADENOSINE BIOSYNTHESIS PROTEIN TSAE"/>
    <property type="match status" value="1"/>
</dbReference>
<dbReference type="AlphaFoldDB" id="A0A6L2ZQ93"/>
<dbReference type="SUPFAM" id="SSF52540">
    <property type="entry name" value="P-loop containing nucleoside triphosphate hydrolases"/>
    <property type="match status" value="1"/>
</dbReference>
<evidence type="ECO:0000256" key="1">
    <source>
        <dbReference type="ARBA" id="ARBA00004496"/>
    </source>
</evidence>
<dbReference type="GO" id="GO:0005524">
    <property type="term" value="F:ATP binding"/>
    <property type="evidence" value="ECO:0007669"/>
    <property type="project" value="UniProtKB-KW"/>
</dbReference>
<organism evidence="11 12">
    <name type="scientific">Candidatus Regiella insecticola</name>
    <dbReference type="NCBI Taxonomy" id="138073"/>
    <lineage>
        <taxon>Bacteria</taxon>
        <taxon>Pseudomonadati</taxon>
        <taxon>Pseudomonadota</taxon>
        <taxon>Gammaproteobacteria</taxon>
        <taxon>Enterobacterales</taxon>
        <taxon>Enterobacteriaceae</taxon>
        <taxon>aphid secondary symbionts</taxon>
        <taxon>Candidatus Regiella</taxon>
    </lineage>
</organism>
<comment type="subcellular location">
    <subcellularLocation>
        <location evidence="1">Cytoplasm</location>
    </subcellularLocation>
</comment>
<dbReference type="NCBIfam" id="TIGR00150">
    <property type="entry name" value="T6A_YjeE"/>
    <property type="match status" value="1"/>
</dbReference>
<dbReference type="PANTHER" id="PTHR33540">
    <property type="entry name" value="TRNA THREONYLCARBAMOYLADENOSINE BIOSYNTHESIS PROTEIN TSAE"/>
    <property type="match status" value="1"/>
</dbReference>
<gene>
    <name evidence="11" type="primary">yjeE</name>
    <name evidence="11" type="ORF">RINTU1_22500</name>
</gene>
<evidence type="ECO:0000256" key="2">
    <source>
        <dbReference type="ARBA" id="ARBA00007599"/>
    </source>
</evidence>
<keyword evidence="7" id="KW-0547">Nucleotide-binding</keyword>
<dbReference type="NCBIfam" id="NF007931">
    <property type="entry name" value="PRK10646.1"/>
    <property type="match status" value="1"/>
</dbReference>
<dbReference type="GO" id="GO:0046872">
    <property type="term" value="F:metal ion binding"/>
    <property type="evidence" value="ECO:0007669"/>
    <property type="project" value="UniProtKB-KW"/>
</dbReference>
<dbReference type="FunFam" id="3.40.50.300:FF:000406">
    <property type="entry name" value="tRNA (N6-adenosine(37)-N6)-threonylcarbamoyltransferase complex ATPase TsaE"/>
    <property type="match status" value="1"/>
</dbReference>
<dbReference type="GO" id="GO:0005737">
    <property type="term" value="C:cytoplasm"/>
    <property type="evidence" value="ECO:0007669"/>
    <property type="project" value="UniProtKB-SubCell"/>
</dbReference>
<keyword evidence="8" id="KW-0067">ATP-binding</keyword>
<keyword evidence="6" id="KW-0479">Metal-binding</keyword>
<comment type="caution">
    <text evidence="11">The sequence shown here is derived from an EMBL/GenBank/DDBJ whole genome shotgun (WGS) entry which is preliminary data.</text>
</comment>
<proteinExistence type="inferred from homology"/>
<evidence type="ECO:0000256" key="10">
    <source>
        <dbReference type="ARBA" id="ARBA00032441"/>
    </source>
</evidence>
<evidence type="ECO:0000313" key="11">
    <source>
        <dbReference type="EMBL" id="GFN46564.1"/>
    </source>
</evidence>
<keyword evidence="5" id="KW-0819">tRNA processing</keyword>
<protein>
    <recommendedName>
        <fullName evidence="3">tRNA threonylcarbamoyladenosine biosynthesis protein TsaE</fullName>
    </recommendedName>
    <alternativeName>
        <fullName evidence="10">t(6)A37 threonylcarbamoyladenosine biosynthesis protein TsaE</fullName>
    </alternativeName>
</protein>
<accession>A0A6L2ZQ93</accession>
<name>A0A6L2ZQ93_9ENTR</name>
<dbReference type="Gene3D" id="3.40.50.300">
    <property type="entry name" value="P-loop containing nucleotide triphosphate hydrolases"/>
    <property type="match status" value="1"/>
</dbReference>
<evidence type="ECO:0000256" key="4">
    <source>
        <dbReference type="ARBA" id="ARBA00022490"/>
    </source>
</evidence>
<evidence type="ECO:0000256" key="3">
    <source>
        <dbReference type="ARBA" id="ARBA00019010"/>
    </source>
</evidence>